<dbReference type="RefSeq" id="XP_023381870.1">
    <property type="nucleotide sequence ID" value="XM_023526102.1"/>
</dbReference>
<dbReference type="GeneID" id="111733959"/>
<organism evidence="2 3">
    <name type="scientific">Pteropus vampyrus</name>
    <name type="common">Large flying fox</name>
    <dbReference type="NCBI Taxonomy" id="132908"/>
    <lineage>
        <taxon>Eukaryota</taxon>
        <taxon>Metazoa</taxon>
        <taxon>Chordata</taxon>
        <taxon>Craniata</taxon>
        <taxon>Vertebrata</taxon>
        <taxon>Euteleostomi</taxon>
        <taxon>Mammalia</taxon>
        <taxon>Eutheria</taxon>
        <taxon>Laurasiatheria</taxon>
        <taxon>Chiroptera</taxon>
        <taxon>Yinpterochiroptera</taxon>
        <taxon>Pteropodoidea</taxon>
        <taxon>Pteropodidae</taxon>
        <taxon>Pteropodinae</taxon>
        <taxon>Pteropus</taxon>
    </lineage>
</organism>
<dbReference type="Proteomes" id="UP000515202">
    <property type="component" value="Unplaced"/>
</dbReference>
<evidence type="ECO:0000313" key="2">
    <source>
        <dbReference type="Proteomes" id="UP000515202"/>
    </source>
</evidence>
<accession>A0A6P6C3Y8</accession>
<protein>
    <submittedName>
        <fullName evidence="3">Sodium/potassium-transporting ATPase subunit gamma isoform X1</fullName>
    </submittedName>
</protein>
<dbReference type="AlphaFoldDB" id="A0A6P6C3Y8"/>
<name>A0A6P6C3Y8_PTEVA</name>
<dbReference type="KEGG" id="pvp:111733959"/>
<keyword evidence="2" id="KW-1185">Reference proteome</keyword>
<proteinExistence type="predicted"/>
<evidence type="ECO:0000313" key="3">
    <source>
        <dbReference type="RefSeq" id="XP_023381870.1"/>
    </source>
</evidence>
<dbReference type="CTD" id="486"/>
<evidence type="ECO:0000256" key="1">
    <source>
        <dbReference type="SAM" id="MobiDB-lite"/>
    </source>
</evidence>
<feature type="region of interest" description="Disordered" evidence="1">
    <location>
        <begin position="1"/>
        <end position="34"/>
    </location>
</feature>
<sequence>MFNAPTSSVATPRPGTLPEAEVAEEGSREEPGLLGTWQGRRRMTVAAPRRMWTHSPMAKDSAVGARRSIGKSVKMDCNDRVSCDHHCTGTG</sequence>
<reference evidence="3" key="1">
    <citation type="submission" date="2025-08" db="UniProtKB">
        <authorList>
            <consortium name="RefSeq"/>
        </authorList>
    </citation>
    <scope>IDENTIFICATION</scope>
    <source>
        <tissue evidence="3">Kidney</tissue>
    </source>
</reference>
<feature type="compositionally biased region" description="Polar residues" evidence="1">
    <location>
        <begin position="1"/>
        <end position="10"/>
    </location>
</feature>
<gene>
    <name evidence="3" type="primary">FXYD2</name>
</gene>